<keyword evidence="1" id="KW-0378">Hydrolase</keyword>
<dbReference type="Gene3D" id="3.40.50.300">
    <property type="entry name" value="P-loop containing nucleotide triphosphate hydrolases"/>
    <property type="match status" value="1"/>
</dbReference>
<dbReference type="EMBL" id="JAGPNK010000002">
    <property type="protein sequence ID" value="KAH7326430.1"/>
    <property type="molecule type" value="Genomic_DNA"/>
</dbReference>
<feature type="region of interest" description="Disordered" evidence="2">
    <location>
        <begin position="151"/>
        <end position="317"/>
    </location>
</feature>
<dbReference type="GO" id="GO:0006310">
    <property type="term" value="P:DNA recombination"/>
    <property type="evidence" value="ECO:0007669"/>
    <property type="project" value="UniProtKB-KW"/>
</dbReference>
<keyword evidence="1" id="KW-0347">Helicase</keyword>
<comment type="catalytic activity">
    <reaction evidence="1">
        <text>ATP + H2O = ADP + phosphate + H(+)</text>
        <dbReference type="Rhea" id="RHEA:13065"/>
        <dbReference type="ChEBI" id="CHEBI:15377"/>
        <dbReference type="ChEBI" id="CHEBI:15378"/>
        <dbReference type="ChEBI" id="CHEBI:30616"/>
        <dbReference type="ChEBI" id="CHEBI:43474"/>
        <dbReference type="ChEBI" id="CHEBI:456216"/>
        <dbReference type="EC" id="5.6.2.3"/>
    </reaction>
</comment>
<feature type="compositionally biased region" description="Polar residues" evidence="2">
    <location>
        <begin position="69"/>
        <end position="78"/>
    </location>
</feature>
<dbReference type="GO" id="GO:0005524">
    <property type="term" value="F:ATP binding"/>
    <property type="evidence" value="ECO:0007669"/>
    <property type="project" value="UniProtKB-KW"/>
</dbReference>
<dbReference type="PANTHER" id="PTHR47642">
    <property type="entry name" value="ATP-DEPENDENT DNA HELICASE"/>
    <property type="match status" value="1"/>
</dbReference>
<keyword evidence="1" id="KW-0547">Nucleotide-binding</keyword>
<sequence>MRTATIRLPFRSSPTRRNISQRAAQLIDAYALSQPAQTHTPTDGMLGRANKEFKANAPAQRNPLAKQLFPSSSPSAPSNVDIRDQFKKTGPAATAAASVAVSARNAEQHLHRPLDNRATNTLASASRAARSGNGSLASLYEKTASAQSKTTTIDLTSSHATDNHSDPFDFDDDFDDPEIDELLSAPHPQMSVAPVKENIPPPPFSSAPLPWSSSPPSHFQAPRPNPPQPAVASVANSLKRNSEGENTLEPSQKKPKKRVLPASWSAAPEPVVETSTSIARTPSSKPKNFWEQTASAVKEQKKQHKTQRQTSNAEAAPALSKEEMDLVNAHAAAKSVAISLSPEQEHVKNLVVKKSQSVFFTGPAGTGKSVLMRAIIKDLKDKYAKNPERVAVTASTGLAACNIGGITLHSFSGTYMSRILAS</sequence>
<feature type="compositionally biased region" description="Low complexity" evidence="2">
    <location>
        <begin position="206"/>
        <end position="217"/>
    </location>
</feature>
<feature type="domain" description="DNA helicase Pif1-like DEAD-box helicase" evidence="3">
    <location>
        <begin position="340"/>
        <end position="413"/>
    </location>
</feature>
<keyword evidence="1" id="KW-0227">DNA damage</keyword>
<dbReference type="GO" id="GO:0000723">
    <property type="term" value="P:telomere maintenance"/>
    <property type="evidence" value="ECO:0007669"/>
    <property type="project" value="InterPro"/>
</dbReference>
<keyword evidence="1" id="KW-0067">ATP-binding</keyword>
<reference evidence="4" key="1">
    <citation type="journal article" date="2021" name="Nat. Commun.">
        <title>Genetic determinants of endophytism in the Arabidopsis root mycobiome.</title>
        <authorList>
            <person name="Mesny F."/>
            <person name="Miyauchi S."/>
            <person name="Thiergart T."/>
            <person name="Pickel B."/>
            <person name="Atanasova L."/>
            <person name="Karlsson M."/>
            <person name="Huettel B."/>
            <person name="Barry K.W."/>
            <person name="Haridas S."/>
            <person name="Chen C."/>
            <person name="Bauer D."/>
            <person name="Andreopoulos W."/>
            <person name="Pangilinan J."/>
            <person name="LaButti K."/>
            <person name="Riley R."/>
            <person name="Lipzen A."/>
            <person name="Clum A."/>
            <person name="Drula E."/>
            <person name="Henrissat B."/>
            <person name="Kohler A."/>
            <person name="Grigoriev I.V."/>
            <person name="Martin F.M."/>
            <person name="Hacquard S."/>
        </authorList>
    </citation>
    <scope>NUCLEOTIDE SEQUENCE</scope>
    <source>
        <strain evidence="4">MPI-CAGE-CH-0235</strain>
    </source>
</reference>
<keyword evidence="1" id="KW-0233">DNA recombination</keyword>
<evidence type="ECO:0000256" key="1">
    <source>
        <dbReference type="RuleBase" id="RU363044"/>
    </source>
</evidence>
<comment type="caution">
    <text evidence="4">The sequence shown here is derived from an EMBL/GenBank/DDBJ whole genome shotgun (WGS) entry which is preliminary data.</text>
</comment>
<evidence type="ECO:0000256" key="2">
    <source>
        <dbReference type="SAM" id="MobiDB-lite"/>
    </source>
</evidence>
<proteinExistence type="inferred from homology"/>
<accession>A0A8K0WV86</accession>
<dbReference type="Proteomes" id="UP000813444">
    <property type="component" value="Unassembled WGS sequence"/>
</dbReference>
<dbReference type="GO" id="GO:0043139">
    <property type="term" value="F:5'-3' DNA helicase activity"/>
    <property type="evidence" value="ECO:0007669"/>
    <property type="project" value="UniProtKB-EC"/>
</dbReference>
<evidence type="ECO:0000313" key="4">
    <source>
        <dbReference type="EMBL" id="KAH7326430.1"/>
    </source>
</evidence>
<feature type="region of interest" description="Disordered" evidence="2">
    <location>
        <begin position="62"/>
        <end position="83"/>
    </location>
</feature>
<keyword evidence="5" id="KW-1185">Reference proteome</keyword>
<gene>
    <name evidence="4" type="ORF">B0I35DRAFT_134689</name>
</gene>
<evidence type="ECO:0000313" key="5">
    <source>
        <dbReference type="Proteomes" id="UP000813444"/>
    </source>
</evidence>
<feature type="compositionally biased region" description="Polar residues" evidence="2">
    <location>
        <begin position="273"/>
        <end position="295"/>
    </location>
</feature>
<dbReference type="PANTHER" id="PTHR47642:SF5">
    <property type="entry name" value="ATP-DEPENDENT DNA HELICASE"/>
    <property type="match status" value="1"/>
</dbReference>
<dbReference type="InterPro" id="IPR010285">
    <property type="entry name" value="DNA_helicase_pif1-like_DEAD"/>
</dbReference>
<evidence type="ECO:0000259" key="3">
    <source>
        <dbReference type="Pfam" id="PF05970"/>
    </source>
</evidence>
<keyword evidence="1" id="KW-0234">DNA repair</keyword>
<dbReference type="InterPro" id="IPR027417">
    <property type="entry name" value="P-loop_NTPase"/>
</dbReference>
<dbReference type="Pfam" id="PF05970">
    <property type="entry name" value="PIF1"/>
    <property type="match status" value="1"/>
</dbReference>
<dbReference type="SUPFAM" id="SSF52540">
    <property type="entry name" value="P-loop containing nucleoside triphosphate hydrolases"/>
    <property type="match status" value="1"/>
</dbReference>
<dbReference type="GO" id="GO:0006281">
    <property type="term" value="P:DNA repair"/>
    <property type="evidence" value="ECO:0007669"/>
    <property type="project" value="UniProtKB-KW"/>
</dbReference>
<dbReference type="InterPro" id="IPR051055">
    <property type="entry name" value="PIF1_helicase"/>
</dbReference>
<dbReference type="AlphaFoldDB" id="A0A8K0WV86"/>
<dbReference type="EC" id="5.6.2.3" evidence="1"/>
<comment type="cofactor">
    <cofactor evidence="1">
        <name>Mg(2+)</name>
        <dbReference type="ChEBI" id="CHEBI:18420"/>
    </cofactor>
</comment>
<feature type="compositionally biased region" description="Acidic residues" evidence="2">
    <location>
        <begin position="168"/>
        <end position="181"/>
    </location>
</feature>
<name>A0A8K0WV86_9HYPO</name>
<organism evidence="4 5">
    <name type="scientific">Stachybotrys elegans</name>
    <dbReference type="NCBI Taxonomy" id="80388"/>
    <lineage>
        <taxon>Eukaryota</taxon>
        <taxon>Fungi</taxon>
        <taxon>Dikarya</taxon>
        <taxon>Ascomycota</taxon>
        <taxon>Pezizomycotina</taxon>
        <taxon>Sordariomycetes</taxon>
        <taxon>Hypocreomycetidae</taxon>
        <taxon>Hypocreales</taxon>
        <taxon>Stachybotryaceae</taxon>
        <taxon>Stachybotrys</taxon>
    </lineage>
</organism>
<feature type="compositionally biased region" description="Polar residues" evidence="2">
    <location>
        <begin position="151"/>
        <end position="160"/>
    </location>
</feature>
<protein>
    <recommendedName>
        <fullName evidence="1">ATP-dependent DNA helicase</fullName>
        <ecNumber evidence="1">5.6.2.3</ecNumber>
    </recommendedName>
</protein>
<feature type="compositionally biased region" description="Polar residues" evidence="2">
    <location>
        <begin position="234"/>
        <end position="250"/>
    </location>
</feature>
<dbReference type="OrthoDB" id="432234at2759"/>
<dbReference type="GO" id="GO:0016787">
    <property type="term" value="F:hydrolase activity"/>
    <property type="evidence" value="ECO:0007669"/>
    <property type="project" value="UniProtKB-KW"/>
</dbReference>
<comment type="similarity">
    <text evidence="1">Belongs to the helicase family.</text>
</comment>